<accession>A0A6A4ZSA2</accession>
<reference evidence="2 3" key="1">
    <citation type="submission" date="2019-06" db="EMBL/GenBank/DDBJ databases">
        <title>Genomics analysis of Aphanomyces spp. identifies a new class of oomycete effector associated with host adaptation.</title>
        <authorList>
            <person name="Gaulin E."/>
        </authorList>
    </citation>
    <scope>NUCLEOTIDE SEQUENCE [LARGE SCALE GENOMIC DNA]</scope>
    <source>
        <strain evidence="2 3">E</strain>
    </source>
</reference>
<comment type="caution">
    <text evidence="2">The sequence shown here is derived from an EMBL/GenBank/DDBJ whole genome shotgun (WGS) entry which is preliminary data.</text>
</comment>
<evidence type="ECO:0000256" key="1">
    <source>
        <dbReference type="SAM" id="SignalP"/>
    </source>
</evidence>
<evidence type="ECO:0000313" key="3">
    <source>
        <dbReference type="Proteomes" id="UP000469452"/>
    </source>
</evidence>
<proteinExistence type="predicted"/>
<feature type="chain" id="PRO_5025532570" description="Bulb-type lectin domain-containing protein" evidence="1">
    <location>
        <begin position="22"/>
        <end position="170"/>
    </location>
</feature>
<organism evidence="2 3">
    <name type="scientific">Aphanomyces astaci</name>
    <name type="common">Crayfish plague agent</name>
    <dbReference type="NCBI Taxonomy" id="112090"/>
    <lineage>
        <taxon>Eukaryota</taxon>
        <taxon>Sar</taxon>
        <taxon>Stramenopiles</taxon>
        <taxon>Oomycota</taxon>
        <taxon>Saprolegniomycetes</taxon>
        <taxon>Saprolegniales</taxon>
        <taxon>Verrucalvaceae</taxon>
        <taxon>Aphanomyces</taxon>
    </lineage>
</organism>
<keyword evidence="1" id="KW-0732">Signal</keyword>
<dbReference type="EMBL" id="VJMI01016859">
    <property type="protein sequence ID" value="KAF0716348.1"/>
    <property type="molecule type" value="Genomic_DNA"/>
</dbReference>
<dbReference type="AlphaFoldDB" id="A0A6A4ZSA2"/>
<feature type="non-terminal residue" evidence="2">
    <location>
        <position position="170"/>
    </location>
</feature>
<dbReference type="VEuPathDB" id="FungiDB:H257_01344"/>
<dbReference type="PANTHER" id="PTHR35580:SF1">
    <property type="entry name" value="PHYTASE-LIKE DOMAIN-CONTAINING PROTEIN"/>
    <property type="match status" value="1"/>
</dbReference>
<name>A0A6A4ZSA2_APHAT</name>
<dbReference type="Proteomes" id="UP000469452">
    <property type="component" value="Unassembled WGS sequence"/>
</dbReference>
<sequence length="170" mass="17717">MAGWRAVVVGCLLAILALCAANDVATDGSTYYVSRAEKLSSADWRTNTEDVRVMSANAAADGTITWSDSLASGGTEIVGANVLDAAGNLYVVGSTKGNVTADTCNAGSFDLFLIKLSPTGARLWIAQIGTPQHDEARHVLLQTEADGSEYVYVCGVTFGALDEQLHATNG</sequence>
<evidence type="ECO:0000313" key="2">
    <source>
        <dbReference type="EMBL" id="KAF0716348.1"/>
    </source>
</evidence>
<gene>
    <name evidence="2" type="ORF">AaE_011129</name>
</gene>
<feature type="signal peptide" evidence="1">
    <location>
        <begin position="1"/>
        <end position="21"/>
    </location>
</feature>
<protein>
    <recommendedName>
        <fullName evidence="4">Bulb-type lectin domain-containing protein</fullName>
    </recommendedName>
</protein>
<dbReference type="PANTHER" id="PTHR35580">
    <property type="entry name" value="CELL SURFACE GLYCOPROTEIN (S-LAYER PROTEIN)-LIKE PROTEIN"/>
    <property type="match status" value="1"/>
</dbReference>
<evidence type="ECO:0008006" key="4">
    <source>
        <dbReference type="Google" id="ProtNLM"/>
    </source>
</evidence>
<dbReference type="InterPro" id="IPR052918">
    <property type="entry name" value="Motility_Chemotaxis_Reg"/>
</dbReference>